<dbReference type="VEuPathDB" id="TriTrypDB:TcCLB.504215.50"/>
<reference evidence="3 4" key="1">
    <citation type="journal article" date="2018" name="Microb. Genom.">
        <title>Expanding an expanded genome: long-read sequencing of Trypanosoma cruzi.</title>
        <authorList>
            <person name="Berna L."/>
            <person name="Rodriguez M."/>
            <person name="Chiribao M.L."/>
            <person name="Parodi-Talice A."/>
            <person name="Pita S."/>
            <person name="Rijo G."/>
            <person name="Alvarez-Valin F."/>
            <person name="Robello C."/>
        </authorList>
    </citation>
    <scope>NUCLEOTIDE SEQUENCE [LARGE SCALE GENOMIC DNA]</scope>
    <source>
        <strain evidence="3 4">TCC</strain>
    </source>
</reference>
<dbReference type="VEuPathDB" id="TriTrypDB:TcCL_NonESM01301"/>
<dbReference type="VEuPathDB" id="TriTrypDB:TcBrA4_0083930"/>
<keyword evidence="1" id="KW-0175">Coiled coil</keyword>
<evidence type="ECO:0000256" key="2">
    <source>
        <dbReference type="SAM" id="MobiDB-lite"/>
    </source>
</evidence>
<proteinExistence type="predicted"/>
<dbReference type="VEuPathDB" id="TriTrypDB:TCDM_02403"/>
<gene>
    <name evidence="3" type="ORF">C3747_150g52</name>
</gene>
<evidence type="ECO:0000256" key="1">
    <source>
        <dbReference type="SAM" id="Coils"/>
    </source>
</evidence>
<comment type="caution">
    <text evidence="3">The sequence shown here is derived from an EMBL/GenBank/DDBJ whole genome shotgun (WGS) entry which is preliminary data.</text>
</comment>
<dbReference type="VEuPathDB" id="TriTrypDB:BCY84_18792"/>
<dbReference type="OMA" id="KHRESEY"/>
<dbReference type="VEuPathDB" id="TriTrypDB:TcG_03255"/>
<dbReference type="Proteomes" id="UP000246078">
    <property type="component" value="Unassembled WGS sequence"/>
</dbReference>
<dbReference type="VEuPathDB" id="TriTrypDB:TCDM_02402"/>
<evidence type="ECO:0000313" key="4">
    <source>
        <dbReference type="Proteomes" id="UP000246078"/>
    </source>
</evidence>
<dbReference type="SMR" id="A0A2V2W8K6"/>
<name>A0A2V2W8K6_TRYCR</name>
<dbReference type="VEuPathDB" id="TriTrypDB:C3747_150g52"/>
<protein>
    <submittedName>
        <fullName evidence="3">Uncharacterized protein</fullName>
    </submittedName>
</protein>
<dbReference type="OrthoDB" id="266967at2759"/>
<feature type="coiled-coil region" evidence="1">
    <location>
        <begin position="340"/>
        <end position="381"/>
    </location>
</feature>
<dbReference type="VEuPathDB" id="TriTrypDB:Tc_MARK_4931"/>
<sequence length="560" mass="61935">MATVRDSVLFYAKVEKIGTDDTILSRNVFVTPSALLVCLPAGGITRTVSLANITEIELSKQELFGKPCCKIHVRGEVPINLSFADQSDADGFSDAVSKAAINVRVVNVAVASLPEKKIRLDLSQTAPKGVHFSAPQDPPESSPSSLAAENDKWHRLSSPSFSVGPPSRSGAQTVAKPIEALEFTGPTSSVGPKANGERDSIRDSVIPLENHVSPFRREAFHYPHAMGSADGRASTSAGVYDLGHQTTGSMYTSDITRPVTTLASPTCGQPFQLQERYGETLVDLCAQRDSVANMQQRFSMELELQKQAVSRLTGELQEKNAFIDDLKTALRSQEGFFQEMLVSTEQIRSMEKTKSQLEEQLDVLQTEVKRLENLNKQKESDHRKELATKLAELHEAHTKEVEELRGAFAQYDVEMTEYVSGLLKERDREARKGEEQERRLQKQIESQRNEIAELKGALASRQPAPSGVVASSADPTVAAASYEAKEEAKRATVVEGADGLNGKLTASSSHHERELPQPSRWPISHAVTMPQLEIRLASLEEERARLRLREKLRHRIHRRE</sequence>
<accession>A0A2V2W8K6</accession>
<dbReference type="VEuPathDB" id="TriTrypDB:TcCLB.511275.20"/>
<feature type="region of interest" description="Disordered" evidence="2">
    <location>
        <begin position="128"/>
        <end position="151"/>
    </location>
</feature>
<dbReference type="VEuPathDB" id="TriTrypDB:ECC02_001100"/>
<evidence type="ECO:0000313" key="3">
    <source>
        <dbReference type="EMBL" id="PWV04497.1"/>
    </source>
</evidence>
<dbReference type="AlphaFoldDB" id="A0A2V2W8K6"/>
<dbReference type="EMBL" id="PRFC01000150">
    <property type="protein sequence ID" value="PWV04497.1"/>
    <property type="molecule type" value="Genomic_DNA"/>
</dbReference>
<dbReference type="VEuPathDB" id="TriTrypDB:C4B63_4g218"/>
<organism evidence="3 4">
    <name type="scientific">Trypanosoma cruzi</name>
    <dbReference type="NCBI Taxonomy" id="5693"/>
    <lineage>
        <taxon>Eukaryota</taxon>
        <taxon>Discoba</taxon>
        <taxon>Euglenozoa</taxon>
        <taxon>Kinetoplastea</taxon>
        <taxon>Metakinetoplastina</taxon>
        <taxon>Trypanosomatida</taxon>
        <taxon>Trypanosomatidae</taxon>
        <taxon>Trypanosoma</taxon>
        <taxon>Schizotrypanum</taxon>
    </lineage>
</organism>
<feature type="region of interest" description="Disordered" evidence="2">
    <location>
        <begin position="487"/>
        <end position="523"/>
    </location>
</feature>
<dbReference type="VEuPathDB" id="TriTrypDB:TCSYLVIO_006221"/>
<feature type="coiled-coil region" evidence="1">
    <location>
        <begin position="423"/>
        <end position="457"/>
    </location>
</feature>